<evidence type="ECO:0000313" key="10">
    <source>
        <dbReference type="EMBL" id="TQI87281.1"/>
    </source>
</evidence>
<gene>
    <name evidence="7" type="ORF">AB868_04658</name>
    <name evidence="8" type="ORF">AN695_0216710</name>
    <name evidence="9" type="ORF">DMW51_19720</name>
    <name evidence="10" type="ORF">FHU12_4971</name>
</gene>
<dbReference type="InterPro" id="IPR010854">
    <property type="entry name" value="YdgH/BhsA/McbA-like_dom"/>
</dbReference>
<evidence type="ECO:0000313" key="7">
    <source>
        <dbReference type="EMBL" id="KMU50710.1"/>
    </source>
</evidence>
<evidence type="ECO:0000256" key="1">
    <source>
        <dbReference type="ARBA" id="ARBA00004418"/>
    </source>
</evidence>
<dbReference type="InterPro" id="IPR036275">
    <property type="entry name" value="YdgH-like_sf"/>
</dbReference>
<evidence type="ECO:0000259" key="6">
    <source>
        <dbReference type="Pfam" id="PF07338"/>
    </source>
</evidence>
<dbReference type="NCBIfam" id="NF047859">
    <property type="entry name" value="StressCuResBhsA"/>
    <property type="match status" value="1"/>
</dbReference>
<evidence type="ECO:0000256" key="5">
    <source>
        <dbReference type="SAM" id="SignalP"/>
    </source>
</evidence>
<evidence type="ECO:0000313" key="14">
    <source>
        <dbReference type="Proteomes" id="UP000320710"/>
    </source>
</evidence>
<evidence type="ECO:0000256" key="2">
    <source>
        <dbReference type="ARBA" id="ARBA00022729"/>
    </source>
</evidence>
<evidence type="ECO:0000313" key="12">
    <source>
        <dbReference type="Proteomes" id="UP000050489"/>
    </source>
</evidence>
<keyword evidence="13" id="KW-1185">Reference proteome</keyword>
<dbReference type="PANTHER" id="PTHR34156:SF1">
    <property type="entry name" value="PERIPLASMIC PROTEIN"/>
    <property type="match status" value="1"/>
</dbReference>
<reference evidence="9" key="6">
    <citation type="submission" date="2018-06" db="EMBL/GenBank/DDBJ databases">
        <authorList>
            <person name="Martins R.C."/>
            <person name="Perdigao-Neto L.V."/>
            <person name="Costa S.F."/>
            <person name="Levin A.S.S."/>
        </authorList>
    </citation>
    <scope>NUCLEOTIDE SEQUENCE</scope>
    <source>
        <strain evidence="9">1283</strain>
    </source>
</reference>
<feature type="domain" description="YdgH/BhsA/McbA-like" evidence="6">
    <location>
        <begin position="35"/>
        <end position="85"/>
    </location>
</feature>
<reference evidence="7 11" key="1">
    <citation type="submission" date="2015-06" db="EMBL/GenBank/DDBJ databases">
        <title>Draft Genome of Serratia marcescens Strain AH0650_Sm1.</title>
        <authorList>
            <person name="Wan Y."/>
            <person name="Gorrie C."/>
            <person name="Holt K."/>
        </authorList>
    </citation>
    <scope>NUCLEOTIDE SEQUENCE [LARGE SCALE GENOMIC DNA]</scope>
    <source>
        <strain evidence="7 11">AH0650_Sm1</strain>
    </source>
</reference>
<evidence type="ECO:0000313" key="11">
    <source>
        <dbReference type="Proteomes" id="UP000037482"/>
    </source>
</evidence>
<evidence type="ECO:0000256" key="3">
    <source>
        <dbReference type="ARBA" id="ARBA00022764"/>
    </source>
</evidence>
<keyword evidence="2 5" id="KW-0732">Signal</keyword>
<protein>
    <submittedName>
        <fullName evidence="9">DUF1471 domain-containing protein</fullName>
    </submittedName>
    <submittedName>
        <fullName evidence="7">Membrane protein</fullName>
    </submittedName>
    <submittedName>
        <fullName evidence="10">Uncharacterized protein DUF1471</fullName>
    </submittedName>
</protein>
<dbReference type="GO" id="GO:0042597">
    <property type="term" value="C:periplasmic space"/>
    <property type="evidence" value="ECO:0007669"/>
    <property type="project" value="UniProtKB-SubCell"/>
</dbReference>
<reference evidence="10 14" key="8">
    <citation type="submission" date="2019-07" db="EMBL/GenBank/DDBJ databases">
        <title>Investigation of anaerobic lignin degradation for improved lignocellulosic biofuels.</title>
        <authorList>
            <person name="Deangelis K.PhD."/>
        </authorList>
    </citation>
    <scope>NUCLEOTIDE SEQUENCE [LARGE SCALE GENOMIC DNA]</scope>
    <source>
        <strain evidence="10 14">106R</strain>
    </source>
</reference>
<feature type="signal peptide" evidence="5">
    <location>
        <begin position="1"/>
        <end position="22"/>
    </location>
</feature>
<reference evidence="8" key="3">
    <citation type="journal article" date="2017" name="PLoS ONE">
        <title>Genomic and phenotypic characterisation of fluoroquinolone resistance mechanisms in Enterobacteriaceae in Durban, South Africa.</title>
        <authorList>
            <person name="Osei Sekyere J."/>
            <person name="Amoako D.G."/>
        </authorList>
    </citation>
    <scope>NUCLEOTIDE SEQUENCE</scope>
    <source>
        <strain evidence="8">945174350</strain>
    </source>
</reference>
<dbReference type="Gene3D" id="3.30.1660.10">
    <property type="entry name" value="Flavin-binding protein dodecin"/>
    <property type="match status" value="1"/>
</dbReference>
<dbReference type="Proteomes" id="UP000050489">
    <property type="component" value="Unassembled WGS sequence"/>
</dbReference>
<proteinExistence type="inferred from homology"/>
<dbReference type="EMBL" id="LJEX02000097">
    <property type="protein sequence ID" value="OCO84411.1"/>
    <property type="molecule type" value="Genomic_DNA"/>
</dbReference>
<evidence type="ECO:0000313" key="13">
    <source>
        <dbReference type="Proteomes" id="UP000247823"/>
    </source>
</evidence>
<dbReference type="Proteomes" id="UP000320710">
    <property type="component" value="Unassembled WGS sequence"/>
</dbReference>
<dbReference type="EMBL" id="QJQB01000438">
    <property type="protein sequence ID" value="PYA62113.1"/>
    <property type="molecule type" value="Genomic_DNA"/>
</dbReference>
<reference evidence="10 14" key="7">
    <citation type="submission" date="2019-06" db="EMBL/GenBank/DDBJ databases">
        <authorList>
            <person name="Deangelis K."/>
            <person name="Huntemann M."/>
            <person name="Clum A."/>
            <person name="Pillay M."/>
            <person name="Palaniappan K."/>
            <person name="Varghese N."/>
            <person name="Mikhailova N."/>
            <person name="Stamatis D."/>
            <person name="Reddy T."/>
            <person name="Daum C."/>
            <person name="Shapiro N."/>
            <person name="Ivanova N."/>
            <person name="Kyrpides N."/>
            <person name="Woyke T."/>
        </authorList>
    </citation>
    <scope>NUCLEOTIDE SEQUENCE [LARGE SCALE GENOMIC DNA]</scope>
    <source>
        <strain evidence="10 14">106R</strain>
    </source>
</reference>
<dbReference type="EMBL" id="LFJS01000014">
    <property type="protein sequence ID" value="KMU50710.1"/>
    <property type="molecule type" value="Genomic_DNA"/>
</dbReference>
<evidence type="ECO:0000313" key="9">
    <source>
        <dbReference type="EMBL" id="PYA62113.1"/>
    </source>
</evidence>
<feature type="chain" id="PRO_5044542262" evidence="5">
    <location>
        <begin position="23"/>
        <end position="86"/>
    </location>
</feature>
<accession>A0A656VFR2</accession>
<dbReference type="GeneID" id="87007215"/>
<dbReference type="RefSeq" id="WP_025304435.1">
    <property type="nucleotide sequence ID" value="NZ_CABHIE010000003.1"/>
</dbReference>
<name>A0A0F6KTY5_SERMA</name>
<evidence type="ECO:0000256" key="4">
    <source>
        <dbReference type="ARBA" id="ARBA00038138"/>
    </source>
</evidence>
<dbReference type="EMBL" id="VFMJ01000001">
    <property type="protein sequence ID" value="TQI87281.1"/>
    <property type="molecule type" value="Genomic_DNA"/>
</dbReference>
<dbReference type="Pfam" id="PF07338">
    <property type="entry name" value="YdgH_BhsA-like"/>
    <property type="match status" value="1"/>
</dbReference>
<dbReference type="SUPFAM" id="SSF159871">
    <property type="entry name" value="YdgH-like"/>
    <property type="match status" value="1"/>
</dbReference>
<keyword evidence="3" id="KW-0574">Periplasm</keyword>
<organism evidence="7 11">
    <name type="scientific">Serratia marcescens</name>
    <dbReference type="NCBI Taxonomy" id="615"/>
    <lineage>
        <taxon>Bacteria</taxon>
        <taxon>Pseudomonadati</taxon>
        <taxon>Pseudomonadota</taxon>
        <taxon>Gammaproteobacteria</taxon>
        <taxon>Enterobacterales</taxon>
        <taxon>Yersiniaceae</taxon>
        <taxon>Serratia</taxon>
    </lineage>
</organism>
<reference evidence="12" key="2">
    <citation type="submission" date="2016-04" db="EMBL/GenBank/DDBJ databases">
        <authorList>
            <person name="Osei Sekyere J."/>
            <person name="Sivertsen A."/>
            <person name="Pedersen A.T."/>
            <person name="Sundsfjord A."/>
        </authorList>
    </citation>
    <scope>NUCLEOTIDE SEQUENCE [LARGE SCALE GENOMIC DNA]</scope>
    <source>
        <strain evidence="12">945174350</strain>
    </source>
</reference>
<dbReference type="InterPro" id="IPR051096">
    <property type="entry name" value="BhsA/McbA_stress_biofilm_assoc"/>
</dbReference>
<comment type="similarity">
    <text evidence="4">Belongs to the BhsA/McbA family.</text>
</comment>
<dbReference type="PANTHER" id="PTHR34156">
    <property type="entry name" value="OUTER MEMBRANE PROTEIN-RELATED-RELATED"/>
    <property type="match status" value="1"/>
</dbReference>
<reference evidence="9 13" key="4">
    <citation type="submission" date="2018-06" db="EMBL/GenBank/DDBJ databases">
        <title>Serratia marcescens genome sequencing and assembly.</title>
        <authorList>
            <person name="Martins R.C.R."/>
            <person name="Perdigao-Neto L.V."/>
            <person name="Costa S.F."/>
            <person name="Levin A.S.S."/>
        </authorList>
    </citation>
    <scope>NUCLEOTIDE SEQUENCE [LARGE SCALE GENOMIC DNA]</scope>
    <source>
        <strain evidence="9 13">1283</strain>
    </source>
</reference>
<dbReference type="InterPro" id="IPR025543">
    <property type="entry name" value="Dodecin-like"/>
</dbReference>
<dbReference type="Proteomes" id="UP000247823">
    <property type="component" value="Unassembled WGS sequence"/>
</dbReference>
<comment type="subcellular location">
    <subcellularLocation>
        <location evidence="1">Periplasm</location>
    </subcellularLocation>
</comment>
<reference evidence="13" key="5">
    <citation type="submission" date="2018-06" db="EMBL/GenBank/DDBJ databases">
        <title>Serratia marcescens genome sequencing and assembly.</title>
        <authorList>
            <person name="Martins R.C."/>
            <person name="Perdigao-Neto L.V."/>
            <person name="Costa S.F."/>
            <person name="Levin A.S.S."/>
        </authorList>
    </citation>
    <scope>NUCLEOTIDE SEQUENCE [LARGE SCALE GENOMIC DNA]</scope>
    <source>
        <strain evidence="13">1283</strain>
    </source>
</reference>
<sequence length="86" mass="8553">MKNVKIFATAALLATASFATFAADLPSSQPAADAQKIGVVSVSGATNLSALESELASKAAASGASSYRIVAAGGQNKLYGTAEIFN</sequence>
<evidence type="ECO:0000313" key="8">
    <source>
        <dbReference type="EMBL" id="OCO84411.1"/>
    </source>
</evidence>
<comment type="caution">
    <text evidence="7">The sequence shown here is derived from an EMBL/GenBank/DDBJ whole genome shotgun (WGS) entry which is preliminary data.</text>
</comment>
<dbReference type="AlphaFoldDB" id="A0A0F6KTY5"/>
<accession>A0A0F6KTY5</accession>
<dbReference type="Proteomes" id="UP000037482">
    <property type="component" value="Unassembled WGS sequence"/>
</dbReference>